<evidence type="ECO:0000256" key="1">
    <source>
        <dbReference type="ARBA" id="ARBA00004651"/>
    </source>
</evidence>
<keyword evidence="5 8" id="KW-1133">Transmembrane helix</keyword>
<feature type="transmembrane region" description="Helical" evidence="8">
    <location>
        <begin position="122"/>
        <end position="147"/>
    </location>
</feature>
<dbReference type="KEGG" id="rhl:LPU83_pLPU83c_0053"/>
<evidence type="ECO:0000256" key="8">
    <source>
        <dbReference type="SAM" id="Phobius"/>
    </source>
</evidence>
<dbReference type="Pfam" id="PF14226">
    <property type="entry name" value="DIOX_N"/>
    <property type="match status" value="1"/>
</dbReference>
<reference evidence="11" key="1">
    <citation type="submission" date="2013-11" db="EMBL/GenBank/DDBJ databases">
        <title>Draft genome sequence of the broad-host-range Rhizobium sp. LPU83 strain, a member of the low-genetic diversity Oregon-like Rhizobium sp. group.</title>
        <authorList>
            <person name="Wibberg D."/>
            <person name="Puehler A."/>
            <person name="Schlueter A."/>
        </authorList>
    </citation>
    <scope>NUCLEOTIDE SEQUENCE [LARGE SCALE GENOMIC DNA]</scope>
    <source>
        <strain evidence="11">LPU83</strain>
        <plasmid evidence="11">pLPU83c</plasmid>
    </source>
</reference>
<keyword evidence="4 8" id="KW-0812">Transmembrane</keyword>
<dbReference type="EC" id="1.21.3.1" evidence="11"/>
<dbReference type="PROSITE" id="PS51471">
    <property type="entry name" value="FE2OG_OXY"/>
    <property type="match status" value="1"/>
</dbReference>
<dbReference type="InterPro" id="IPR000515">
    <property type="entry name" value="MetI-like"/>
</dbReference>
<feature type="domain" description="Fe2OG dioxygenase" evidence="10">
    <location>
        <begin position="497"/>
        <end position="611"/>
    </location>
</feature>
<feature type="transmembrane region" description="Helical" evidence="8">
    <location>
        <begin position="86"/>
        <end position="110"/>
    </location>
</feature>
<evidence type="ECO:0000256" key="4">
    <source>
        <dbReference type="ARBA" id="ARBA00022692"/>
    </source>
</evidence>
<protein>
    <submittedName>
        <fullName evidence="11">2OG-Fe(II) oxygenase</fullName>
        <ecNumber evidence="11">1.21.3.1</ecNumber>
    </submittedName>
</protein>
<dbReference type="InterPro" id="IPR027443">
    <property type="entry name" value="IPNS-like_sf"/>
</dbReference>
<keyword evidence="12" id="KW-1185">Reference proteome</keyword>
<dbReference type="AlphaFoldDB" id="W6RJX4"/>
<dbReference type="GO" id="GO:0005886">
    <property type="term" value="C:plasma membrane"/>
    <property type="evidence" value="ECO:0007669"/>
    <property type="project" value="UniProtKB-SubCell"/>
</dbReference>
<feature type="region of interest" description="Disordered" evidence="7">
    <location>
        <begin position="276"/>
        <end position="312"/>
    </location>
</feature>
<evidence type="ECO:0000256" key="2">
    <source>
        <dbReference type="ARBA" id="ARBA00022448"/>
    </source>
</evidence>
<name>W6RJX4_9HYPH</name>
<keyword evidence="3" id="KW-1003">Cell membrane</keyword>
<dbReference type="PANTHER" id="PTHR30151">
    <property type="entry name" value="ALKANE SULFONATE ABC TRANSPORTER-RELATED, MEMBRANE SUBUNIT"/>
    <property type="match status" value="1"/>
</dbReference>
<evidence type="ECO:0000256" key="5">
    <source>
        <dbReference type="ARBA" id="ARBA00022989"/>
    </source>
</evidence>
<geneLocation type="plasmid" evidence="11 12">
    <name>pLPU83c</name>
</geneLocation>
<organism evidence="11 12">
    <name type="scientific">Rhizobium favelukesii</name>
    <dbReference type="NCBI Taxonomy" id="348824"/>
    <lineage>
        <taxon>Bacteria</taxon>
        <taxon>Pseudomonadati</taxon>
        <taxon>Pseudomonadota</taxon>
        <taxon>Alphaproteobacteria</taxon>
        <taxon>Hyphomicrobiales</taxon>
        <taxon>Rhizobiaceae</taxon>
        <taxon>Rhizobium/Agrobacterium group</taxon>
        <taxon>Rhizobium</taxon>
    </lineage>
</organism>
<feature type="compositionally biased region" description="Low complexity" evidence="7">
    <location>
        <begin position="286"/>
        <end position="296"/>
    </location>
</feature>
<dbReference type="PATRIC" id="fig|348824.6.peg.4741"/>
<dbReference type="Proteomes" id="UP000019443">
    <property type="component" value="Plasmid pLPU83c"/>
</dbReference>
<feature type="transmembrane region" description="Helical" evidence="8">
    <location>
        <begin position="32"/>
        <end position="51"/>
    </location>
</feature>
<evidence type="ECO:0000256" key="7">
    <source>
        <dbReference type="SAM" id="MobiDB-lite"/>
    </source>
</evidence>
<dbReference type="InterPro" id="IPR044861">
    <property type="entry name" value="IPNS-like_FE2OG_OXY"/>
</dbReference>
<dbReference type="PANTHER" id="PTHR30151:SF20">
    <property type="entry name" value="ABC TRANSPORTER PERMEASE PROTEIN HI_0355-RELATED"/>
    <property type="match status" value="1"/>
</dbReference>
<keyword evidence="11" id="KW-0614">Plasmid</keyword>
<dbReference type="GO" id="GO:0016216">
    <property type="term" value="F:isopenicillin-N synthase activity"/>
    <property type="evidence" value="ECO:0007669"/>
    <property type="project" value="UniProtKB-EC"/>
</dbReference>
<feature type="transmembrane region" description="Helical" evidence="8">
    <location>
        <begin position="153"/>
        <end position="176"/>
    </location>
</feature>
<comment type="subcellular location">
    <subcellularLocation>
        <location evidence="1">Cell membrane</location>
        <topology evidence="1">Multi-pass membrane protein</topology>
    </subcellularLocation>
</comment>
<dbReference type="Pfam" id="PF00528">
    <property type="entry name" value="BPD_transp_1"/>
    <property type="match status" value="1"/>
</dbReference>
<feature type="domain" description="ABC transmembrane type-1" evidence="9">
    <location>
        <begin position="87"/>
        <end position="265"/>
    </location>
</feature>
<evidence type="ECO:0000259" key="9">
    <source>
        <dbReference type="PROSITE" id="PS50928"/>
    </source>
</evidence>
<dbReference type="EMBL" id="HG916854">
    <property type="protein sequence ID" value="CDM60615.1"/>
    <property type="molecule type" value="Genomic_DNA"/>
</dbReference>
<feature type="transmembrane region" description="Helical" evidence="8">
    <location>
        <begin position="63"/>
        <end position="80"/>
    </location>
</feature>
<accession>W6RJX4</accession>
<proteinExistence type="predicted"/>
<gene>
    <name evidence="11" type="ORF">LPU83_pLPU83c_0053</name>
</gene>
<dbReference type="InterPro" id="IPR026992">
    <property type="entry name" value="DIOX_N"/>
</dbReference>
<dbReference type="SUPFAM" id="SSF51197">
    <property type="entry name" value="Clavaminate synthase-like"/>
    <property type="match status" value="1"/>
</dbReference>
<dbReference type="InterPro" id="IPR035906">
    <property type="entry name" value="MetI-like_sf"/>
</dbReference>
<dbReference type="CDD" id="cd06261">
    <property type="entry name" value="TM_PBP2"/>
    <property type="match status" value="1"/>
</dbReference>
<keyword evidence="11" id="KW-0560">Oxidoreductase</keyword>
<evidence type="ECO:0000256" key="6">
    <source>
        <dbReference type="ARBA" id="ARBA00023136"/>
    </source>
</evidence>
<evidence type="ECO:0000313" key="12">
    <source>
        <dbReference type="Proteomes" id="UP000019443"/>
    </source>
</evidence>
<sequence length="644" mass="70633">MTSPITSAISSSTVTRHDVVQSGKPVAPLKHVLTLPGITTVAALVGAVLLWEGAAWLLSIPTYLLPAPSAILGSFSSIGFERWAGHIAATLRVALIGYAMSIAIAIPLAVFMMRSPFLSRTLYPLLVVVQSTPVVAIAPIIIVVLGAGDAPRIVIASLITFFPIVVSTATGLAATPPELIELSRSLRATGLREITQIRLPFAVPYIFSALKISITLAVIGAVVAEFCASEAGVGYFIQLSTSLFKLPQAWAGLLGARRNVAPAVSGRRFDTEAPLSLERAEKRLNPPRSRSSRAPPGHCSSTAGSPALTQENGMNIQTDTLAELAKEAIIGGVGTTVDREIPVIDLADFDNRKHEIADALWQASVEIGFFQVYNHGIDQDDIDAAFDTAWTFFELPTEVKAKTPMPKGINAGWEFKAQVRPSTGTPDNKESFQITRPDMIRLNLWPSEDDLPTFRDKMLRFERQNWELGMRILSCFALTMGFTEDFFTKAHDPSSDQYQSTLRLIHYMSMEGAKPEDFTSWRAGAHSDFDCLTILHQKEGEGGLQVCPGKDAALHEWTDVPPRKGYITCNIGDMLMRWSDDQLQSTLHRVRMPREDEYMGRRLSLPFFCQANRDAIMQGPLGKYEAITAGEYLTRRINANFAKK</sequence>
<dbReference type="HOGENOM" id="CLU_425053_0_0_5"/>
<evidence type="ECO:0000256" key="3">
    <source>
        <dbReference type="ARBA" id="ARBA00022475"/>
    </source>
</evidence>
<dbReference type="Pfam" id="PF03171">
    <property type="entry name" value="2OG-FeII_Oxy"/>
    <property type="match status" value="1"/>
</dbReference>
<dbReference type="GO" id="GO:0055085">
    <property type="term" value="P:transmembrane transport"/>
    <property type="evidence" value="ECO:0007669"/>
    <property type="project" value="InterPro"/>
</dbReference>
<keyword evidence="2" id="KW-0813">Transport</keyword>
<dbReference type="Gene3D" id="2.60.120.330">
    <property type="entry name" value="B-lactam Antibiotic, Isopenicillin N Synthase, Chain"/>
    <property type="match status" value="1"/>
</dbReference>
<evidence type="ECO:0000313" key="11">
    <source>
        <dbReference type="EMBL" id="CDM60615.1"/>
    </source>
</evidence>
<dbReference type="SUPFAM" id="SSF161098">
    <property type="entry name" value="MetI-like"/>
    <property type="match status" value="1"/>
</dbReference>
<feature type="compositionally biased region" description="Polar residues" evidence="7">
    <location>
        <begin position="299"/>
        <end position="312"/>
    </location>
</feature>
<dbReference type="Gene3D" id="1.10.3720.10">
    <property type="entry name" value="MetI-like"/>
    <property type="match status" value="1"/>
</dbReference>
<keyword evidence="6 8" id="KW-0472">Membrane</keyword>
<evidence type="ECO:0000259" key="10">
    <source>
        <dbReference type="PROSITE" id="PS51471"/>
    </source>
</evidence>
<dbReference type="InterPro" id="IPR005123">
    <property type="entry name" value="Oxoglu/Fe-dep_dioxygenase_dom"/>
</dbReference>
<dbReference type="PROSITE" id="PS50928">
    <property type="entry name" value="ABC_TM1"/>
    <property type="match status" value="1"/>
</dbReference>